<dbReference type="Gene3D" id="6.10.340.10">
    <property type="match status" value="1"/>
</dbReference>
<evidence type="ECO:0000256" key="4">
    <source>
        <dbReference type="ARBA" id="ARBA00022500"/>
    </source>
</evidence>
<dbReference type="InterPro" id="IPR003660">
    <property type="entry name" value="HAMP_dom"/>
</dbReference>
<dbReference type="CDD" id="cd06225">
    <property type="entry name" value="HAMP"/>
    <property type="match status" value="1"/>
</dbReference>
<comment type="subcellular location">
    <subcellularLocation>
        <location evidence="1">Cell membrane</location>
        <topology evidence="1">Multi-pass membrane protein</topology>
    </subcellularLocation>
</comment>
<protein>
    <submittedName>
        <fullName evidence="14">Methyl-accepting chemotaxis protein</fullName>
    </submittedName>
</protein>
<dbReference type="AlphaFoldDB" id="A0A0D1KQ36"/>
<dbReference type="SUPFAM" id="SSF103190">
    <property type="entry name" value="Sensory domain-like"/>
    <property type="match status" value="1"/>
</dbReference>
<dbReference type="Proteomes" id="UP000032247">
    <property type="component" value="Unassembled WGS sequence"/>
</dbReference>
<keyword evidence="5 11" id="KW-0812">Transmembrane</keyword>
<gene>
    <name evidence="14" type="ORF">SC09_contig4orf00033</name>
</gene>
<feature type="transmembrane region" description="Helical" evidence="11">
    <location>
        <begin position="20"/>
        <end position="38"/>
    </location>
</feature>
<dbReference type="PANTHER" id="PTHR32089:SF114">
    <property type="entry name" value="METHYL-ACCEPTING CHEMOTAXIS PROTEIN MCPB"/>
    <property type="match status" value="1"/>
</dbReference>
<organism evidence="14 15">
    <name type="scientific">Bacillus subtilis</name>
    <dbReference type="NCBI Taxonomy" id="1423"/>
    <lineage>
        <taxon>Bacteria</taxon>
        <taxon>Bacillati</taxon>
        <taxon>Bacillota</taxon>
        <taxon>Bacilli</taxon>
        <taxon>Bacillales</taxon>
        <taxon>Bacillaceae</taxon>
        <taxon>Bacillus</taxon>
    </lineage>
</organism>
<dbReference type="PANTHER" id="PTHR32089">
    <property type="entry name" value="METHYL-ACCEPTING CHEMOTAXIS PROTEIN MCPB"/>
    <property type="match status" value="1"/>
</dbReference>
<dbReference type="PROSITE" id="PS50111">
    <property type="entry name" value="CHEMOTAXIS_TRANSDUC_2"/>
    <property type="match status" value="1"/>
</dbReference>
<evidence type="ECO:0000313" key="15">
    <source>
        <dbReference type="Proteomes" id="UP000032247"/>
    </source>
</evidence>
<evidence type="ECO:0000313" key="14">
    <source>
        <dbReference type="EMBL" id="KIU05296.1"/>
    </source>
</evidence>
<comment type="caution">
    <text evidence="14">The sequence shown here is derived from an EMBL/GenBank/DDBJ whole genome shotgun (WGS) entry which is preliminary data.</text>
</comment>
<keyword evidence="6 11" id="KW-1133">Transmembrane helix</keyword>
<keyword evidence="2" id="KW-1003">Cell membrane</keyword>
<evidence type="ECO:0000256" key="10">
    <source>
        <dbReference type="PROSITE-ProRule" id="PRU00284"/>
    </source>
</evidence>
<dbReference type="InterPro" id="IPR033479">
    <property type="entry name" value="dCache_1"/>
</dbReference>
<dbReference type="Gene3D" id="1.10.287.950">
    <property type="entry name" value="Methyl-accepting chemotaxis protein"/>
    <property type="match status" value="1"/>
</dbReference>
<dbReference type="GO" id="GO:0007165">
    <property type="term" value="P:signal transduction"/>
    <property type="evidence" value="ECO:0007669"/>
    <property type="project" value="UniProtKB-KW"/>
</dbReference>
<dbReference type="InterPro" id="IPR029151">
    <property type="entry name" value="Sensor-like_sf"/>
</dbReference>
<keyword evidence="7 11" id="KW-0472">Membrane</keyword>
<sequence length="662" mass="72473">MMKKILQLIKQRSITRKLLVSFLSILIIPVVILAIFAYQSASSSLDRQMMGSALENVQQLNEIINTSIGEKENSADYFSEWLTKEKYNAKSNASIAEKFSQYISINKDVESIYTSDTKGHFTRYPDLPMPSGYNPVERDWYKKAVANKGKVVITDPYKTASTNTMVVTIAQQTKDGSGVIAINMTIENLLKTTKKVNIGTQGYAFIMTKDKKVVAHPNEKSGTELKGDWLDKMLSADKGDFQYTMDGDKKKMAFDTNKLTGWKIGGTMYLDEIHEAAQPVLHLALIVLVAAIIIGIIVMTLIIRSITTPLKQLVGSSKRISEGDLTETIDIRSKDELGELGKSFNNMASSLRSLIHAIQDSVDNVAASSEELTASAAQTSKATEHITLAIEQFSNGNEKQNENIETAAEHIYQMNDGLTNMAQASEVITDSSVQSTEIASEGGKLVHQTVGQMNVIDKSVKEAEQVVRGLETKSKDITNILRVINGIADQTNLLALNAAIEAARAGEYGRGFSVVAEEVRKLAVQSADSAKEIEGLIIEIVKEINTSLGMFQSVNQEVQTGLDITDKTEMSFKRISEMTNQIAGELQNMSATVQQLSASSEEVSGASEHIASISKESSAHIQDIAASAEEQLASMEEISSSAETLSSMAEELRDMTKRFKIE</sequence>
<dbReference type="Pfam" id="PF00015">
    <property type="entry name" value="MCPsignal"/>
    <property type="match status" value="1"/>
</dbReference>
<evidence type="ECO:0000256" key="11">
    <source>
        <dbReference type="SAM" id="Phobius"/>
    </source>
</evidence>
<name>A0A0D1KQ36_BACIU</name>
<dbReference type="CDD" id="cd11386">
    <property type="entry name" value="MCP_signal"/>
    <property type="match status" value="1"/>
</dbReference>
<evidence type="ECO:0000256" key="2">
    <source>
        <dbReference type="ARBA" id="ARBA00022475"/>
    </source>
</evidence>
<feature type="domain" description="HAMP" evidence="13">
    <location>
        <begin position="304"/>
        <end position="356"/>
    </location>
</feature>
<dbReference type="InterPro" id="IPR004089">
    <property type="entry name" value="MCPsignal_dom"/>
</dbReference>
<proteinExistence type="inferred from homology"/>
<reference evidence="14 15" key="1">
    <citation type="submission" date="2014-12" db="EMBL/GenBank/DDBJ databases">
        <title>Comparative genome analysis of Bacillus coagulans HM-08, Clostridium butyricum HM-68, Bacillus subtilis HM-66 and Bacillus licheniformis BL-09.</title>
        <authorList>
            <person name="Zhang H."/>
        </authorList>
    </citation>
    <scope>NUCLEOTIDE SEQUENCE [LARGE SCALE GENOMIC DNA]</scope>
    <source>
        <strain evidence="14 15">HM-66</strain>
    </source>
</reference>
<dbReference type="PATRIC" id="fig|1423.173.peg.3827"/>
<dbReference type="PROSITE" id="PS50885">
    <property type="entry name" value="HAMP"/>
    <property type="match status" value="1"/>
</dbReference>
<feature type="transmembrane region" description="Helical" evidence="11">
    <location>
        <begin position="280"/>
        <end position="303"/>
    </location>
</feature>
<dbReference type="SMART" id="SM00283">
    <property type="entry name" value="MA"/>
    <property type="match status" value="1"/>
</dbReference>
<comment type="similarity">
    <text evidence="9">Belongs to the methyl-accepting chemotaxis (MCP) protein family.</text>
</comment>
<dbReference type="Gene3D" id="3.30.450.20">
    <property type="entry name" value="PAS domain"/>
    <property type="match status" value="2"/>
</dbReference>
<dbReference type="Pfam" id="PF00672">
    <property type="entry name" value="HAMP"/>
    <property type="match status" value="1"/>
</dbReference>
<dbReference type="SMART" id="SM00319">
    <property type="entry name" value="TarH"/>
    <property type="match status" value="1"/>
</dbReference>
<dbReference type="SMART" id="SM00304">
    <property type="entry name" value="HAMP"/>
    <property type="match status" value="1"/>
</dbReference>
<evidence type="ECO:0000256" key="3">
    <source>
        <dbReference type="ARBA" id="ARBA00022481"/>
    </source>
</evidence>
<keyword evidence="8 10" id="KW-0807">Transducer</keyword>
<dbReference type="GO" id="GO:0006935">
    <property type="term" value="P:chemotaxis"/>
    <property type="evidence" value="ECO:0007669"/>
    <property type="project" value="UniProtKB-KW"/>
</dbReference>
<dbReference type="EMBL" id="JXBC01000013">
    <property type="protein sequence ID" value="KIU05296.1"/>
    <property type="molecule type" value="Genomic_DNA"/>
</dbReference>
<evidence type="ECO:0000259" key="13">
    <source>
        <dbReference type="PROSITE" id="PS50885"/>
    </source>
</evidence>
<feature type="domain" description="Methyl-accepting transducer" evidence="12">
    <location>
        <begin position="375"/>
        <end position="611"/>
    </location>
</feature>
<dbReference type="InterPro" id="IPR003122">
    <property type="entry name" value="Tar_rcpt_lig-bd"/>
</dbReference>
<evidence type="ECO:0000256" key="8">
    <source>
        <dbReference type="ARBA" id="ARBA00023224"/>
    </source>
</evidence>
<dbReference type="SUPFAM" id="SSF58104">
    <property type="entry name" value="Methyl-accepting chemotaxis protein (MCP) signaling domain"/>
    <property type="match status" value="1"/>
</dbReference>
<evidence type="ECO:0000259" key="12">
    <source>
        <dbReference type="PROSITE" id="PS50111"/>
    </source>
</evidence>
<keyword evidence="4" id="KW-0145">Chemotaxis</keyword>
<evidence type="ECO:0000256" key="9">
    <source>
        <dbReference type="ARBA" id="ARBA00029447"/>
    </source>
</evidence>
<dbReference type="Pfam" id="PF02743">
    <property type="entry name" value="dCache_1"/>
    <property type="match status" value="1"/>
</dbReference>
<evidence type="ECO:0000256" key="5">
    <source>
        <dbReference type="ARBA" id="ARBA00022692"/>
    </source>
</evidence>
<dbReference type="CDD" id="cd12912">
    <property type="entry name" value="PDC2_MCP_like"/>
    <property type="match status" value="1"/>
</dbReference>
<accession>A0A0D1KQ36</accession>
<evidence type="ECO:0000256" key="7">
    <source>
        <dbReference type="ARBA" id="ARBA00023136"/>
    </source>
</evidence>
<dbReference type="STRING" id="483913.AN935_15655"/>
<dbReference type="GO" id="GO:0005886">
    <property type="term" value="C:plasma membrane"/>
    <property type="evidence" value="ECO:0007669"/>
    <property type="project" value="UniProtKB-SubCell"/>
</dbReference>
<keyword evidence="3" id="KW-0488">Methylation</keyword>
<evidence type="ECO:0000256" key="6">
    <source>
        <dbReference type="ARBA" id="ARBA00022989"/>
    </source>
</evidence>
<evidence type="ECO:0000256" key="1">
    <source>
        <dbReference type="ARBA" id="ARBA00004651"/>
    </source>
</evidence>